<proteinExistence type="predicted"/>
<keyword evidence="1" id="KW-0175">Coiled coil</keyword>
<evidence type="ECO:0000313" key="3">
    <source>
        <dbReference type="Proteomes" id="UP000785679"/>
    </source>
</evidence>
<dbReference type="EMBL" id="RRYP01016869">
    <property type="protein sequence ID" value="TNV74540.1"/>
    <property type="molecule type" value="Genomic_DNA"/>
</dbReference>
<organism evidence="2 3">
    <name type="scientific">Halteria grandinella</name>
    <dbReference type="NCBI Taxonomy" id="5974"/>
    <lineage>
        <taxon>Eukaryota</taxon>
        <taxon>Sar</taxon>
        <taxon>Alveolata</taxon>
        <taxon>Ciliophora</taxon>
        <taxon>Intramacronucleata</taxon>
        <taxon>Spirotrichea</taxon>
        <taxon>Stichotrichia</taxon>
        <taxon>Sporadotrichida</taxon>
        <taxon>Halteriidae</taxon>
        <taxon>Halteria</taxon>
    </lineage>
</organism>
<evidence type="ECO:0000256" key="1">
    <source>
        <dbReference type="SAM" id="Coils"/>
    </source>
</evidence>
<reference evidence="2" key="1">
    <citation type="submission" date="2019-06" db="EMBL/GenBank/DDBJ databases">
        <authorList>
            <person name="Zheng W."/>
        </authorList>
    </citation>
    <scope>NUCLEOTIDE SEQUENCE</scope>
    <source>
        <strain evidence="2">QDHG01</strain>
    </source>
</reference>
<feature type="coiled-coil region" evidence="1">
    <location>
        <begin position="160"/>
        <end position="187"/>
    </location>
</feature>
<dbReference type="Proteomes" id="UP000785679">
    <property type="component" value="Unassembled WGS sequence"/>
</dbReference>
<protein>
    <submittedName>
        <fullName evidence="2">Uncharacterized protein</fullName>
    </submittedName>
</protein>
<comment type="caution">
    <text evidence="2">The sequence shown here is derived from an EMBL/GenBank/DDBJ whole genome shotgun (WGS) entry which is preliminary data.</text>
</comment>
<evidence type="ECO:0000313" key="2">
    <source>
        <dbReference type="EMBL" id="TNV74540.1"/>
    </source>
</evidence>
<dbReference type="AlphaFoldDB" id="A0A8J8SXS4"/>
<gene>
    <name evidence="2" type="ORF">FGO68_gene5138</name>
</gene>
<accession>A0A8J8SXS4</accession>
<keyword evidence="3" id="KW-1185">Reference proteome</keyword>
<name>A0A8J8SXS4_HALGN</name>
<feature type="coiled-coil region" evidence="1">
    <location>
        <begin position="27"/>
        <end position="110"/>
    </location>
</feature>
<sequence length="377" mass="44220">MRQLPLCTCPLNESQIVVTPGEYNPRKKILEEEIDKLKEDLKAVELKIELQKKTYQKFQIDIKEQEEQVNALKVEKGKLEVALENTNDEINRLNKEINRLQNVAQIDKANAIKDKNKFLEEYEQLAYKNQIKLQDIQSIDTLKNKLEETAKLLLHFKSIAEEKQYQVEQLEQQKNMLEQENFRLNQSHRLQEQPNNIHGLQPDLKIQAKLDPAQVQNQIFHLQERLGEISGGQRQITVTKEQSLSELIGNTSNKDSVRSYGQHTKEQYLRKLELTCSDKQLLIQTKNLQIQNINVMYIVLYIDGLRTKKHYSVKLEKPFQELTYKGTLEILTADEYYVTIYLKLKDLKNKIEAQNLAIHYLGGRNSIEFKWGNKMNL</sequence>